<evidence type="ECO:0000313" key="10">
    <source>
        <dbReference type="EMBL" id="EJK63433.1"/>
    </source>
</evidence>
<evidence type="ECO:0000259" key="9">
    <source>
        <dbReference type="PROSITE" id="PS52048"/>
    </source>
</evidence>
<dbReference type="GO" id="GO:0005737">
    <property type="term" value="C:cytoplasm"/>
    <property type="evidence" value="ECO:0007669"/>
    <property type="project" value="TreeGrafter"/>
</dbReference>
<dbReference type="EC" id="3.4.19.12" evidence="8"/>
<dbReference type="PRINTS" id="PR00707">
    <property type="entry name" value="UBCTHYDRLASE"/>
</dbReference>
<evidence type="ECO:0000256" key="6">
    <source>
        <dbReference type="ARBA" id="ARBA00022807"/>
    </source>
</evidence>
<dbReference type="PANTHER" id="PTHR10589">
    <property type="entry name" value="UBIQUITIN CARBOXYL-TERMINAL HYDROLASE"/>
    <property type="match status" value="1"/>
</dbReference>
<dbReference type="Proteomes" id="UP000266841">
    <property type="component" value="Unassembled WGS sequence"/>
</dbReference>
<evidence type="ECO:0000256" key="7">
    <source>
        <dbReference type="PROSITE-ProRule" id="PRU01393"/>
    </source>
</evidence>
<feature type="domain" description="UCH catalytic" evidence="9">
    <location>
        <begin position="24"/>
        <end position="248"/>
    </location>
</feature>
<dbReference type="GO" id="GO:0004843">
    <property type="term" value="F:cysteine-type deubiquitinase activity"/>
    <property type="evidence" value="ECO:0007669"/>
    <property type="project" value="UniProtKB-UniRule"/>
</dbReference>
<comment type="similarity">
    <text evidence="2 7 8">Belongs to the peptidase C12 family.</text>
</comment>
<evidence type="ECO:0000256" key="8">
    <source>
        <dbReference type="RuleBase" id="RU361215"/>
    </source>
</evidence>
<accession>K0SBB2</accession>
<proteinExistence type="inferred from homology"/>
<dbReference type="EMBL" id="AGNL01018250">
    <property type="protein sequence ID" value="EJK63433.1"/>
    <property type="molecule type" value="Genomic_DNA"/>
</dbReference>
<dbReference type="GO" id="GO:0006511">
    <property type="term" value="P:ubiquitin-dependent protein catabolic process"/>
    <property type="evidence" value="ECO:0007669"/>
    <property type="project" value="UniProtKB-UniRule"/>
</dbReference>
<dbReference type="OMA" id="CISNGEA"/>
<feature type="site" description="Transition state stabilizer" evidence="7">
    <location>
        <position position="104"/>
    </location>
</feature>
<dbReference type="InterPro" id="IPR036959">
    <property type="entry name" value="Peptidase_C12_UCH_sf"/>
</dbReference>
<keyword evidence="6 7" id="KW-0788">Thiol protease</keyword>
<evidence type="ECO:0000256" key="3">
    <source>
        <dbReference type="ARBA" id="ARBA00022670"/>
    </source>
</evidence>
<dbReference type="eggNOG" id="KOG1415">
    <property type="taxonomic scope" value="Eukaryota"/>
</dbReference>
<dbReference type="Gene3D" id="3.40.532.10">
    <property type="entry name" value="Peptidase C12, ubiquitin carboxyl-terminal hydrolase"/>
    <property type="match status" value="1"/>
</dbReference>
<dbReference type="AlphaFoldDB" id="K0SBB2"/>
<feature type="active site" description="Proton donor" evidence="7">
    <location>
        <position position="186"/>
    </location>
</feature>
<organism evidence="10 11">
    <name type="scientific">Thalassiosira oceanica</name>
    <name type="common">Marine diatom</name>
    <dbReference type="NCBI Taxonomy" id="159749"/>
    <lineage>
        <taxon>Eukaryota</taxon>
        <taxon>Sar</taxon>
        <taxon>Stramenopiles</taxon>
        <taxon>Ochrophyta</taxon>
        <taxon>Bacillariophyta</taxon>
        <taxon>Coscinodiscophyceae</taxon>
        <taxon>Thalassiosirophycidae</taxon>
        <taxon>Thalassiosirales</taxon>
        <taxon>Thalassiosiraceae</taxon>
        <taxon>Thalassiosira</taxon>
    </lineage>
</organism>
<protein>
    <recommendedName>
        <fullName evidence="8">Ubiquitin carboxyl-terminal hydrolase</fullName>
        <ecNumber evidence="8">3.4.19.12</ecNumber>
    </recommendedName>
</protein>
<dbReference type="Pfam" id="PF01088">
    <property type="entry name" value="Peptidase_C12"/>
    <property type="match status" value="1"/>
</dbReference>
<evidence type="ECO:0000256" key="1">
    <source>
        <dbReference type="ARBA" id="ARBA00000707"/>
    </source>
</evidence>
<comment type="caution">
    <text evidence="10">The sequence shown here is derived from an EMBL/GenBank/DDBJ whole genome shotgun (WGS) entry which is preliminary data.</text>
</comment>
<keyword evidence="11" id="KW-1185">Reference proteome</keyword>
<dbReference type="SUPFAM" id="SSF54001">
    <property type="entry name" value="Cysteine proteinases"/>
    <property type="match status" value="1"/>
</dbReference>
<dbReference type="InterPro" id="IPR038765">
    <property type="entry name" value="Papain-like_cys_pep_sf"/>
</dbReference>
<dbReference type="GO" id="GO:0016579">
    <property type="term" value="P:protein deubiquitination"/>
    <property type="evidence" value="ECO:0007669"/>
    <property type="project" value="TreeGrafter"/>
</dbReference>
<feature type="site" description="Important for enzyme activity" evidence="7">
    <location>
        <position position="203"/>
    </location>
</feature>
<feature type="active site" description="Nucleophile" evidence="7">
    <location>
        <position position="112"/>
    </location>
</feature>
<evidence type="ECO:0000256" key="5">
    <source>
        <dbReference type="ARBA" id="ARBA00022801"/>
    </source>
</evidence>
<gene>
    <name evidence="10" type="ORF">THAOC_15904</name>
</gene>
<dbReference type="PANTHER" id="PTHR10589:SF17">
    <property type="entry name" value="UBIQUITIN CARBOXYL-TERMINAL HYDROLASE"/>
    <property type="match status" value="1"/>
</dbReference>
<keyword evidence="3 7" id="KW-0645">Protease</keyword>
<comment type="catalytic activity">
    <reaction evidence="1 7 8">
        <text>Thiol-dependent hydrolysis of ester, thioester, amide, peptide and isopeptide bonds formed by the C-terminal Gly of ubiquitin (a 76-residue protein attached to proteins as an intracellular targeting signal).</text>
        <dbReference type="EC" id="3.4.19.12"/>
    </reaction>
</comment>
<name>K0SBB2_THAOC</name>
<dbReference type="PROSITE" id="PS52048">
    <property type="entry name" value="UCH_DOMAIN"/>
    <property type="match status" value="1"/>
</dbReference>
<evidence type="ECO:0000313" key="11">
    <source>
        <dbReference type="Proteomes" id="UP000266841"/>
    </source>
</evidence>
<evidence type="ECO:0000256" key="2">
    <source>
        <dbReference type="ARBA" id="ARBA00009326"/>
    </source>
</evidence>
<dbReference type="OrthoDB" id="40730at2759"/>
<reference evidence="10 11" key="1">
    <citation type="journal article" date="2012" name="Genome Biol.">
        <title>Genome and low-iron response of an oceanic diatom adapted to chronic iron limitation.</title>
        <authorList>
            <person name="Lommer M."/>
            <person name="Specht M."/>
            <person name="Roy A.S."/>
            <person name="Kraemer L."/>
            <person name="Andreson R."/>
            <person name="Gutowska M.A."/>
            <person name="Wolf J."/>
            <person name="Bergner S.V."/>
            <person name="Schilhabel M.B."/>
            <person name="Klostermeier U.C."/>
            <person name="Beiko R.G."/>
            <person name="Rosenstiel P."/>
            <person name="Hippler M."/>
            <person name="Laroche J."/>
        </authorList>
    </citation>
    <scope>NUCLEOTIDE SEQUENCE [LARGE SCALE GENOMIC DNA]</scope>
    <source>
        <strain evidence="10 11">CCMP1005</strain>
    </source>
</reference>
<evidence type="ECO:0000256" key="4">
    <source>
        <dbReference type="ARBA" id="ARBA00022786"/>
    </source>
</evidence>
<keyword evidence="5 7" id="KW-0378">Hydrolase</keyword>
<keyword evidence="4 7" id="KW-0833">Ubl conjugation pathway</keyword>
<sequence>MSSNEAPVAAAAVVEDDEAMPRFKWPPLESNPEVFTSYLHGIGLPSTFQVGEVFGFDEDLLAFISQPVLGTVVCFERLKPKAEFNMLDNGSADNYDRVNFYMHQSGTLDNACGIVACLHAMFNSPLVSVDEDSVLGRFHRRCLGQTPDERCKELENDDDFKRAHRSNAAKGQSRTIDGDQSKVRHHFIAFVMDREGKQLVELDGTKAGPVMVGECSDVLRGSIQAIRGKLERGEISESLSMMTLGLAD</sequence>
<dbReference type="InterPro" id="IPR001578">
    <property type="entry name" value="Peptidase_C12_UCH"/>
</dbReference>